<keyword evidence="2" id="KW-1185">Reference proteome</keyword>
<evidence type="ECO:0000313" key="2">
    <source>
        <dbReference type="Proteomes" id="UP000308199"/>
    </source>
</evidence>
<feature type="non-terminal residue" evidence="1">
    <location>
        <position position="1"/>
    </location>
</feature>
<dbReference type="AlphaFoldDB" id="A0A4S4LAW4"/>
<dbReference type="EMBL" id="SGPK01000091">
    <property type="protein sequence ID" value="THH08665.1"/>
    <property type="molecule type" value="Genomic_DNA"/>
</dbReference>
<dbReference type="Gene3D" id="3.40.50.1820">
    <property type="entry name" value="alpha/beta hydrolase"/>
    <property type="match status" value="1"/>
</dbReference>
<sequence length="204" mass="22571">YAHPKGGYHPLYDPNIPVSQHSKALTAWLASYFSHPFNNALSDAQPERSLSQLALHIPLSTEVKAEYKQPSHENILPEAFAASVDPIPAERSEGAFYGAMRNGTIYDQLCGALCLGPAPDSNVSNNNAEAQAPVLPDLRVIEIYGTRSMWTVQWGVWKLEEDLKRGGAGRPVGFARVEGGNHFLHWDDPDAFLKLMAEKCRQPY</sequence>
<protein>
    <recommendedName>
        <fullName evidence="3">AB hydrolase-1 domain-containing protein</fullName>
    </recommendedName>
</protein>
<comment type="caution">
    <text evidence="1">The sequence shown here is derived from an EMBL/GenBank/DDBJ whole genome shotgun (WGS) entry which is preliminary data.</text>
</comment>
<name>A0A4S4LAW4_9AGAM</name>
<organism evidence="1 2">
    <name type="scientific">Phellinidium pouzarii</name>
    <dbReference type="NCBI Taxonomy" id="167371"/>
    <lineage>
        <taxon>Eukaryota</taxon>
        <taxon>Fungi</taxon>
        <taxon>Dikarya</taxon>
        <taxon>Basidiomycota</taxon>
        <taxon>Agaricomycotina</taxon>
        <taxon>Agaricomycetes</taxon>
        <taxon>Hymenochaetales</taxon>
        <taxon>Hymenochaetaceae</taxon>
        <taxon>Phellinidium</taxon>
    </lineage>
</organism>
<dbReference type="OrthoDB" id="3466517at2759"/>
<evidence type="ECO:0000313" key="1">
    <source>
        <dbReference type="EMBL" id="THH08665.1"/>
    </source>
</evidence>
<gene>
    <name evidence="1" type="ORF">EW145_g2537</name>
</gene>
<dbReference type="Proteomes" id="UP000308199">
    <property type="component" value="Unassembled WGS sequence"/>
</dbReference>
<evidence type="ECO:0008006" key="3">
    <source>
        <dbReference type="Google" id="ProtNLM"/>
    </source>
</evidence>
<dbReference type="SUPFAM" id="SSF53474">
    <property type="entry name" value="alpha/beta-Hydrolases"/>
    <property type="match status" value="1"/>
</dbReference>
<reference evidence="1 2" key="1">
    <citation type="submission" date="2019-02" db="EMBL/GenBank/DDBJ databases">
        <title>Genome sequencing of the rare red list fungi Phellinidium pouzarii.</title>
        <authorList>
            <person name="Buettner E."/>
            <person name="Kellner H."/>
        </authorList>
    </citation>
    <scope>NUCLEOTIDE SEQUENCE [LARGE SCALE GENOMIC DNA]</scope>
    <source>
        <strain evidence="1 2">DSM 108285</strain>
    </source>
</reference>
<dbReference type="InterPro" id="IPR029058">
    <property type="entry name" value="AB_hydrolase_fold"/>
</dbReference>
<accession>A0A4S4LAW4</accession>
<proteinExistence type="predicted"/>